<dbReference type="EMBL" id="CAEZWT010000028">
    <property type="protein sequence ID" value="CAB4668610.1"/>
    <property type="molecule type" value="Genomic_DNA"/>
</dbReference>
<feature type="transmembrane region" description="Helical" evidence="7">
    <location>
        <begin position="49"/>
        <end position="71"/>
    </location>
</feature>
<name>A0A6J7U6T9_9ZZZZ</name>
<feature type="transmembrane region" description="Helical" evidence="7">
    <location>
        <begin position="166"/>
        <end position="183"/>
    </location>
</feature>
<feature type="transmembrane region" description="Helical" evidence="7">
    <location>
        <begin position="144"/>
        <end position="160"/>
    </location>
</feature>
<feature type="transmembrane region" description="Helical" evidence="7">
    <location>
        <begin position="107"/>
        <end position="124"/>
    </location>
</feature>
<keyword evidence="4 7" id="KW-0812">Transmembrane</keyword>
<dbReference type="InterPro" id="IPR052017">
    <property type="entry name" value="TSUP"/>
</dbReference>
<evidence type="ECO:0000313" key="9">
    <source>
        <dbReference type="EMBL" id="CAB4748258.1"/>
    </source>
</evidence>
<evidence type="ECO:0000313" key="8">
    <source>
        <dbReference type="EMBL" id="CAB4668610.1"/>
    </source>
</evidence>
<keyword evidence="2" id="KW-0813">Transport</keyword>
<gene>
    <name evidence="8" type="ORF">UFOPK2289_00988</name>
    <name evidence="9" type="ORF">UFOPK2822_00643</name>
    <name evidence="10" type="ORF">UFOPK3346_01006</name>
    <name evidence="11" type="ORF">UFOPK3670_00892</name>
    <name evidence="12" type="ORF">UFOPK4308_01030</name>
</gene>
<keyword evidence="5 7" id="KW-1133">Transmembrane helix</keyword>
<comment type="subcellular location">
    <subcellularLocation>
        <location evidence="1">Cell membrane</location>
        <topology evidence="1">Multi-pass membrane protein</topology>
    </subcellularLocation>
</comment>
<evidence type="ECO:0000256" key="1">
    <source>
        <dbReference type="ARBA" id="ARBA00004651"/>
    </source>
</evidence>
<keyword evidence="6 7" id="KW-0472">Membrane</keyword>
<feature type="transmembrane region" description="Helical" evidence="7">
    <location>
        <begin position="190"/>
        <end position="208"/>
    </location>
</feature>
<dbReference type="EMBL" id="CAEZZC010000007">
    <property type="protein sequence ID" value="CAB4748258.1"/>
    <property type="molecule type" value="Genomic_DNA"/>
</dbReference>
<dbReference type="Pfam" id="PF01925">
    <property type="entry name" value="TauE"/>
    <property type="match status" value="1"/>
</dbReference>
<organism evidence="12">
    <name type="scientific">freshwater metagenome</name>
    <dbReference type="NCBI Taxonomy" id="449393"/>
    <lineage>
        <taxon>unclassified sequences</taxon>
        <taxon>metagenomes</taxon>
        <taxon>ecological metagenomes</taxon>
    </lineage>
</organism>
<evidence type="ECO:0000313" key="12">
    <source>
        <dbReference type="EMBL" id="CAB5060596.1"/>
    </source>
</evidence>
<dbReference type="EMBL" id="CAFBMV010000006">
    <property type="protein sequence ID" value="CAB4924765.1"/>
    <property type="molecule type" value="Genomic_DNA"/>
</dbReference>
<dbReference type="AlphaFoldDB" id="A0A6J7U6T9"/>
<evidence type="ECO:0000256" key="5">
    <source>
        <dbReference type="ARBA" id="ARBA00022989"/>
    </source>
</evidence>
<feature type="transmembrane region" description="Helical" evidence="7">
    <location>
        <begin position="214"/>
        <end position="232"/>
    </location>
</feature>
<accession>A0A6J7U6T9</accession>
<evidence type="ECO:0000256" key="7">
    <source>
        <dbReference type="SAM" id="Phobius"/>
    </source>
</evidence>
<dbReference type="InterPro" id="IPR002781">
    <property type="entry name" value="TM_pro_TauE-like"/>
</dbReference>
<dbReference type="GO" id="GO:0005886">
    <property type="term" value="C:plasma membrane"/>
    <property type="evidence" value="ECO:0007669"/>
    <property type="project" value="UniProtKB-SubCell"/>
</dbReference>
<evidence type="ECO:0000256" key="2">
    <source>
        <dbReference type="ARBA" id="ARBA00022448"/>
    </source>
</evidence>
<feature type="transmembrane region" description="Helical" evidence="7">
    <location>
        <begin position="83"/>
        <end position="101"/>
    </location>
</feature>
<keyword evidence="3" id="KW-1003">Cell membrane</keyword>
<evidence type="ECO:0000313" key="11">
    <source>
        <dbReference type="EMBL" id="CAB4924765.1"/>
    </source>
</evidence>
<evidence type="ECO:0000256" key="6">
    <source>
        <dbReference type="ARBA" id="ARBA00023136"/>
    </source>
</evidence>
<evidence type="ECO:0000313" key="10">
    <source>
        <dbReference type="EMBL" id="CAB4870583.1"/>
    </source>
</evidence>
<feature type="transmembrane region" description="Helical" evidence="7">
    <location>
        <begin position="7"/>
        <end position="29"/>
    </location>
</feature>
<dbReference type="PANTHER" id="PTHR30269:SF0">
    <property type="entry name" value="MEMBRANE TRANSPORTER PROTEIN YFCA-RELATED"/>
    <property type="match status" value="1"/>
</dbReference>
<proteinExistence type="predicted"/>
<reference evidence="12" key="1">
    <citation type="submission" date="2020-05" db="EMBL/GenBank/DDBJ databases">
        <authorList>
            <person name="Chiriac C."/>
            <person name="Salcher M."/>
            <person name="Ghai R."/>
            <person name="Kavagutti S V."/>
        </authorList>
    </citation>
    <scope>NUCLEOTIDE SEQUENCE</scope>
</reference>
<feature type="transmembrane region" description="Helical" evidence="7">
    <location>
        <begin position="239"/>
        <end position="256"/>
    </location>
</feature>
<protein>
    <submittedName>
        <fullName evidence="12">Unannotated protein</fullName>
    </submittedName>
</protein>
<evidence type="ECO:0000256" key="4">
    <source>
        <dbReference type="ARBA" id="ARBA00022692"/>
    </source>
</evidence>
<dbReference type="EMBL" id="CAFBLE010000008">
    <property type="protein sequence ID" value="CAB4870583.1"/>
    <property type="molecule type" value="Genomic_DNA"/>
</dbReference>
<dbReference type="EMBL" id="CAFBQL010000006">
    <property type="protein sequence ID" value="CAB5060596.1"/>
    <property type="molecule type" value="Genomic_DNA"/>
</dbReference>
<evidence type="ECO:0000256" key="3">
    <source>
        <dbReference type="ARBA" id="ARBA00022475"/>
    </source>
</evidence>
<dbReference type="PANTHER" id="PTHR30269">
    <property type="entry name" value="TRANSMEMBRANE PROTEIN YFCA"/>
    <property type="match status" value="1"/>
</dbReference>
<sequence>MHIFGDISLAAMIFMAIAALGAGFVDAIAGGGGLVQLPALLIGLPQSATVQVLGTNKLSSIFGTSAAAILYRRRVKPDLRFTALMALPAFVGSMSGALLASHISTNALRPLVFVLLVAVVIYTWRKPKLGEVESLRHSPKRRSLIAVTAGAGIGFYDGIFGPGTGTFLMVVLVASLGFAFLTASSMAKVVNVATNLGAIAIFGAHGVILWKVGLVLGMANISGGIIGAKVAIRGGSTLVRKFFLFVTLALIVKVGIDTITHW</sequence>